<dbReference type="AlphaFoldDB" id="G3HI09"/>
<evidence type="ECO:0000313" key="1">
    <source>
        <dbReference type="EMBL" id="EGW06615.1"/>
    </source>
</evidence>
<accession>G3HI09</accession>
<protein>
    <submittedName>
        <fullName evidence="1">Uncharacterized protein</fullName>
    </submittedName>
</protein>
<name>G3HI09_CRIGR</name>
<proteinExistence type="predicted"/>
<reference evidence="2" key="1">
    <citation type="journal article" date="2011" name="Nat. Biotechnol.">
        <title>The genomic sequence of the Chinese hamster ovary (CHO)-K1 cell line.</title>
        <authorList>
            <person name="Xu X."/>
            <person name="Nagarajan H."/>
            <person name="Lewis N.E."/>
            <person name="Pan S."/>
            <person name="Cai Z."/>
            <person name="Liu X."/>
            <person name="Chen W."/>
            <person name="Xie M."/>
            <person name="Wang W."/>
            <person name="Hammond S."/>
            <person name="Andersen M.R."/>
            <person name="Neff N."/>
            <person name="Passarelli B."/>
            <person name="Koh W."/>
            <person name="Fan H.C."/>
            <person name="Wang J."/>
            <person name="Gui Y."/>
            <person name="Lee K.H."/>
            <person name="Betenbaugh M.J."/>
            <person name="Quake S.R."/>
            <person name="Famili I."/>
            <person name="Palsson B.O."/>
            <person name="Wang J."/>
        </authorList>
    </citation>
    <scope>NUCLEOTIDE SEQUENCE [LARGE SCALE GENOMIC DNA]</scope>
    <source>
        <strain evidence="2">CHO K1 cell line</strain>
    </source>
</reference>
<dbReference type="Proteomes" id="UP000001075">
    <property type="component" value="Unassembled WGS sequence"/>
</dbReference>
<organism evidence="1 2">
    <name type="scientific">Cricetulus griseus</name>
    <name type="common">Chinese hamster</name>
    <name type="synonym">Cricetulus barabensis griseus</name>
    <dbReference type="NCBI Taxonomy" id="10029"/>
    <lineage>
        <taxon>Eukaryota</taxon>
        <taxon>Metazoa</taxon>
        <taxon>Chordata</taxon>
        <taxon>Craniata</taxon>
        <taxon>Vertebrata</taxon>
        <taxon>Euteleostomi</taxon>
        <taxon>Mammalia</taxon>
        <taxon>Eutheria</taxon>
        <taxon>Euarchontoglires</taxon>
        <taxon>Glires</taxon>
        <taxon>Rodentia</taxon>
        <taxon>Myomorpha</taxon>
        <taxon>Muroidea</taxon>
        <taxon>Cricetidae</taxon>
        <taxon>Cricetinae</taxon>
        <taxon>Cricetulus</taxon>
    </lineage>
</organism>
<gene>
    <name evidence="1" type="ORF">I79_010272</name>
</gene>
<dbReference type="InParanoid" id="G3HI09"/>
<evidence type="ECO:0000313" key="2">
    <source>
        <dbReference type="Proteomes" id="UP000001075"/>
    </source>
</evidence>
<dbReference type="EMBL" id="JH000395">
    <property type="protein sequence ID" value="EGW06615.1"/>
    <property type="molecule type" value="Genomic_DNA"/>
</dbReference>
<sequence length="62" mass="6583">MALNCTSVLELLGPQWEARGNDITPLAGPDRHFGGTSMFSKVALMFSICLKRTLLGSGAVCV</sequence>